<sequence length="546" mass="60531">MPRSRHDAAAAADRRRQRSRRGRQGADLGDDAGISDALGALAVDEQPQQPTPQPQGRGQRKAEKLHQQRKQLKQRSRRNNTMTGRFASARNLLDAIALLPAELSDHIYKHVGLATRMLHNRTPSPEGATTAMLLWAACLSGDMVDRLPRLPWQVDLENTWYSIFVRSERMAQALCTLARARKQQVLCWSLDNGSDASHLVTGLNVARYIRDPYHEMYHFIADGVYNTLKNKALTLLVLEHLRQYPPHEHPGVADPHDLLLMVAAGVGDLGVVKRIVGAGGVPSCNLFSACRFAILRRFPAVVDAILSSPALHDMSFISMIEYPLSRAGDLEMLQIAAKRLGRVFQLNLRELIQANGNDCAIWAINNGYVGDTSFHQEWCICQGNVEMFLFLIKYVHDNMPEIVWTAEVMEHAASGGQLSALEFCARNRTEGCSDMALVWAASQGHVDAVRFLLHQFPGRAWSSEALERACLEGKAKSVQVLLEHGMRATQAAWQWAASEGQVHVIDMLIQHKQGTGMDLEAARQVAIAAHKPAAARRLGILIGKSE</sequence>
<name>A0ABR4N4M7_9FUNG</name>
<dbReference type="InterPro" id="IPR052050">
    <property type="entry name" value="SecEffector_AnkRepeat"/>
</dbReference>
<dbReference type="Proteomes" id="UP001527925">
    <property type="component" value="Unassembled WGS sequence"/>
</dbReference>
<feature type="compositionally biased region" description="Basic residues" evidence="1">
    <location>
        <begin position="67"/>
        <end position="78"/>
    </location>
</feature>
<feature type="compositionally biased region" description="Basic and acidic residues" evidence="1">
    <location>
        <begin position="1"/>
        <end position="14"/>
    </location>
</feature>
<feature type="region of interest" description="Disordered" evidence="1">
    <location>
        <begin position="1"/>
        <end position="84"/>
    </location>
</feature>
<dbReference type="EMBL" id="JADGIZ020000033">
    <property type="protein sequence ID" value="KAL2914496.1"/>
    <property type="molecule type" value="Genomic_DNA"/>
</dbReference>
<keyword evidence="3" id="KW-1185">Reference proteome</keyword>
<protein>
    <recommendedName>
        <fullName evidence="4">Ankyrin repeat protein</fullName>
    </recommendedName>
</protein>
<reference evidence="2 3" key="1">
    <citation type="submission" date="2023-09" db="EMBL/GenBank/DDBJ databases">
        <title>Pangenome analysis of Batrachochytrium dendrobatidis and related Chytrids.</title>
        <authorList>
            <person name="Yacoub M.N."/>
            <person name="Stajich J.E."/>
            <person name="James T.Y."/>
        </authorList>
    </citation>
    <scope>NUCLEOTIDE SEQUENCE [LARGE SCALE GENOMIC DNA]</scope>
    <source>
        <strain evidence="2 3">JEL0888</strain>
    </source>
</reference>
<gene>
    <name evidence="2" type="ORF">HK105_206063</name>
</gene>
<dbReference type="PANTHER" id="PTHR46586:SF3">
    <property type="entry name" value="ANKYRIN REPEAT-CONTAINING PROTEIN"/>
    <property type="match status" value="1"/>
</dbReference>
<evidence type="ECO:0008006" key="4">
    <source>
        <dbReference type="Google" id="ProtNLM"/>
    </source>
</evidence>
<evidence type="ECO:0000313" key="3">
    <source>
        <dbReference type="Proteomes" id="UP001527925"/>
    </source>
</evidence>
<evidence type="ECO:0000256" key="1">
    <source>
        <dbReference type="SAM" id="MobiDB-lite"/>
    </source>
</evidence>
<dbReference type="InterPro" id="IPR036770">
    <property type="entry name" value="Ankyrin_rpt-contain_sf"/>
</dbReference>
<dbReference type="InterPro" id="IPR002110">
    <property type="entry name" value="Ankyrin_rpt"/>
</dbReference>
<proteinExistence type="predicted"/>
<dbReference type="Gene3D" id="1.25.40.20">
    <property type="entry name" value="Ankyrin repeat-containing domain"/>
    <property type="match status" value="1"/>
</dbReference>
<evidence type="ECO:0000313" key="2">
    <source>
        <dbReference type="EMBL" id="KAL2914496.1"/>
    </source>
</evidence>
<dbReference type="SUPFAM" id="SSF48403">
    <property type="entry name" value="Ankyrin repeat"/>
    <property type="match status" value="1"/>
</dbReference>
<organism evidence="2 3">
    <name type="scientific">Polyrhizophydium stewartii</name>
    <dbReference type="NCBI Taxonomy" id="2732419"/>
    <lineage>
        <taxon>Eukaryota</taxon>
        <taxon>Fungi</taxon>
        <taxon>Fungi incertae sedis</taxon>
        <taxon>Chytridiomycota</taxon>
        <taxon>Chytridiomycota incertae sedis</taxon>
        <taxon>Chytridiomycetes</taxon>
        <taxon>Rhizophydiales</taxon>
        <taxon>Rhizophydiales incertae sedis</taxon>
        <taxon>Polyrhizophydium</taxon>
    </lineage>
</organism>
<accession>A0ABR4N4M7</accession>
<comment type="caution">
    <text evidence="2">The sequence shown here is derived from an EMBL/GenBank/DDBJ whole genome shotgun (WGS) entry which is preliminary data.</text>
</comment>
<dbReference type="PANTHER" id="PTHR46586">
    <property type="entry name" value="ANKYRIN REPEAT-CONTAINING PROTEIN"/>
    <property type="match status" value="1"/>
</dbReference>
<dbReference type="Pfam" id="PF12796">
    <property type="entry name" value="Ank_2"/>
    <property type="match status" value="1"/>
</dbReference>